<dbReference type="PANTHER" id="PTHR20986">
    <property type="entry name" value="FMRFAMIDE-RELATED PEPTIDES"/>
    <property type="match status" value="1"/>
</dbReference>
<reference evidence="8 9" key="1">
    <citation type="journal article" date="2022" name="Nat. Ecol. Evol.">
        <title>A masculinizing supergene underlies an exaggerated male reproductive morph in a spider.</title>
        <authorList>
            <person name="Hendrickx F."/>
            <person name="De Corte Z."/>
            <person name="Sonet G."/>
            <person name="Van Belleghem S.M."/>
            <person name="Kostlbacher S."/>
            <person name="Vangestel C."/>
        </authorList>
    </citation>
    <scope>NUCLEOTIDE SEQUENCE [LARGE SCALE GENOMIC DNA]</scope>
    <source>
        <strain evidence="8">W744_W776</strain>
    </source>
</reference>
<keyword evidence="6" id="KW-0527">Neuropeptide</keyword>
<feature type="signal peptide" evidence="7">
    <location>
        <begin position="1"/>
        <end position="30"/>
    </location>
</feature>
<evidence type="ECO:0000313" key="8">
    <source>
        <dbReference type="EMBL" id="KAG8192854.1"/>
    </source>
</evidence>
<keyword evidence="9" id="KW-1185">Reference proteome</keyword>
<evidence type="ECO:0000256" key="5">
    <source>
        <dbReference type="ARBA" id="ARBA00022815"/>
    </source>
</evidence>
<evidence type="ECO:0000256" key="2">
    <source>
        <dbReference type="ARBA" id="ARBA00006356"/>
    </source>
</evidence>
<keyword evidence="4" id="KW-0677">Repeat</keyword>
<sequence>MILNLKAPMTSYFLAGILVLVVLIENHVHSEATSSGTGSDSSDTSSIPILASGKRQHNIMRFGKRPSSGHSLMHFGKRDDDGPAPVPVKGHSFLYFGKRSSDQAQPSSFWDYFQGGSRGDGSYKRGHSIMRFGKRGGGPLDHPPHSFIRFGRQIEDEDDGDLEKRSGHSMMYFGKRGTGNAGHSMMYFGKRGTGTAGHSMMYFGKRGNNGHSMMYFGKRDDGELEDEEDSMDKRAHAMIHFGKRDDLVEEDKRAAHSMIHFGKRGEDPRKSSHAMIHFGKRDFDDEDIDEEEIDGFLDPRETMKRQHNLLRFGKKSEGKGSHAMIHFGKRDDMEEDKRAAHSMIHFGKRSAEEGSTAGNVSDKVNRKKREVAPLIPLARYNEEDEEVPASEESLKQMQGFYGLLDHQEDEWEPSYIEYAGQPDKKETAKNAFLRFG</sequence>
<organism evidence="8 9">
    <name type="scientific">Oedothorax gibbosus</name>
    <dbReference type="NCBI Taxonomy" id="931172"/>
    <lineage>
        <taxon>Eukaryota</taxon>
        <taxon>Metazoa</taxon>
        <taxon>Ecdysozoa</taxon>
        <taxon>Arthropoda</taxon>
        <taxon>Chelicerata</taxon>
        <taxon>Arachnida</taxon>
        <taxon>Araneae</taxon>
        <taxon>Araneomorphae</taxon>
        <taxon>Entelegynae</taxon>
        <taxon>Araneoidea</taxon>
        <taxon>Linyphiidae</taxon>
        <taxon>Erigoninae</taxon>
        <taxon>Oedothorax</taxon>
    </lineage>
</organism>
<feature type="chain" id="PRO_5043406292" evidence="7">
    <location>
        <begin position="31"/>
        <end position="436"/>
    </location>
</feature>
<evidence type="ECO:0000256" key="1">
    <source>
        <dbReference type="ARBA" id="ARBA00004613"/>
    </source>
</evidence>
<dbReference type="GO" id="GO:0007218">
    <property type="term" value="P:neuropeptide signaling pathway"/>
    <property type="evidence" value="ECO:0007669"/>
    <property type="project" value="UniProtKB-KW"/>
</dbReference>
<keyword evidence="7" id="KW-0732">Signal</keyword>
<comment type="subcellular location">
    <subcellularLocation>
        <location evidence="1">Secreted</location>
    </subcellularLocation>
</comment>
<dbReference type="GO" id="GO:0005576">
    <property type="term" value="C:extracellular region"/>
    <property type="evidence" value="ECO:0007669"/>
    <property type="project" value="UniProtKB-SubCell"/>
</dbReference>
<accession>A0AAV6V840</accession>
<dbReference type="Proteomes" id="UP000827092">
    <property type="component" value="Unassembled WGS sequence"/>
</dbReference>
<dbReference type="InterPro" id="IPR051041">
    <property type="entry name" value="FMRFamide-related_np"/>
</dbReference>
<gene>
    <name evidence="8" type="ORF">JTE90_014630</name>
</gene>
<evidence type="ECO:0000256" key="3">
    <source>
        <dbReference type="ARBA" id="ARBA00022525"/>
    </source>
</evidence>
<comment type="caution">
    <text evidence="8">The sequence shown here is derived from an EMBL/GenBank/DDBJ whole genome shotgun (WGS) entry which is preliminary data.</text>
</comment>
<dbReference type="InterPro" id="IPR002544">
    <property type="entry name" value="FMRFamid-related_peptide-like"/>
</dbReference>
<dbReference type="EMBL" id="JAFNEN010000134">
    <property type="protein sequence ID" value="KAG8192854.1"/>
    <property type="molecule type" value="Genomic_DNA"/>
</dbReference>
<name>A0AAV6V840_9ARAC</name>
<keyword evidence="5" id="KW-0027">Amidation</keyword>
<dbReference type="AlphaFoldDB" id="A0AAV6V840"/>
<evidence type="ECO:0000256" key="7">
    <source>
        <dbReference type="SAM" id="SignalP"/>
    </source>
</evidence>
<evidence type="ECO:0000256" key="6">
    <source>
        <dbReference type="ARBA" id="ARBA00023320"/>
    </source>
</evidence>
<comment type="similarity">
    <text evidence="2">Belongs to the FARP (FMRFamide related peptide) family.</text>
</comment>
<dbReference type="PANTHER" id="PTHR20986:SF22">
    <property type="entry name" value="FMRFAMIDE-RELATED PEPTIDES"/>
    <property type="match status" value="1"/>
</dbReference>
<dbReference type="Pfam" id="PF01581">
    <property type="entry name" value="FARP"/>
    <property type="match status" value="2"/>
</dbReference>
<proteinExistence type="inferred from homology"/>
<protein>
    <submittedName>
        <fullName evidence="8">Uncharacterized protein</fullName>
    </submittedName>
</protein>
<evidence type="ECO:0000313" key="9">
    <source>
        <dbReference type="Proteomes" id="UP000827092"/>
    </source>
</evidence>
<keyword evidence="3" id="KW-0964">Secreted</keyword>
<evidence type="ECO:0000256" key="4">
    <source>
        <dbReference type="ARBA" id="ARBA00022737"/>
    </source>
</evidence>